<proteinExistence type="predicted"/>
<dbReference type="AlphaFoldDB" id="A0A1X0QPE8"/>
<sequence length="164" mass="18496">MVQEKTSLVTWIVDILKKRQYKATADPINDALVHLLTDIISFHEATGTSVLHAFFELIRADAKEMTWLLNLIGEKLPHHVLPQIHEYLVLGLSVYGNPFLGSKNGEDIINEDQTSLIHIGNSLFQHLLSAHPSQTVESLTTIQKRYLEWISDPSVLSTGNFLLQ</sequence>
<accession>A0A1X0QPE8</accession>
<dbReference type="Proteomes" id="UP000242414">
    <property type="component" value="Unassembled WGS sequence"/>
</dbReference>
<dbReference type="OrthoDB" id="10603576at2759"/>
<gene>
    <name evidence="1" type="ORF">BCV72DRAFT_69981</name>
</gene>
<organism evidence="1">
    <name type="scientific">Rhizopus microsporus var. microsporus</name>
    <dbReference type="NCBI Taxonomy" id="86635"/>
    <lineage>
        <taxon>Eukaryota</taxon>
        <taxon>Fungi</taxon>
        <taxon>Fungi incertae sedis</taxon>
        <taxon>Mucoromycota</taxon>
        <taxon>Mucoromycotina</taxon>
        <taxon>Mucoromycetes</taxon>
        <taxon>Mucorales</taxon>
        <taxon>Mucorineae</taxon>
        <taxon>Rhizopodaceae</taxon>
        <taxon>Rhizopus</taxon>
    </lineage>
</organism>
<evidence type="ECO:0000313" key="1">
    <source>
        <dbReference type="EMBL" id="ORE01607.1"/>
    </source>
</evidence>
<protein>
    <submittedName>
        <fullName evidence="1">Uncharacterized protein</fullName>
    </submittedName>
</protein>
<dbReference type="VEuPathDB" id="FungiDB:BCV72DRAFT_69981"/>
<reference evidence="1" key="1">
    <citation type="journal article" date="2016" name="Proc. Natl. Acad. Sci. U.S.A.">
        <title>Lipid metabolic changes in an early divergent fungus govern the establishment of a mutualistic symbiosis with endobacteria.</title>
        <authorList>
            <person name="Lastovetsky O.A."/>
            <person name="Gaspar M.L."/>
            <person name="Mondo S.J."/>
            <person name="LaButti K.M."/>
            <person name="Sandor L."/>
            <person name="Grigoriev I.V."/>
            <person name="Henry S.A."/>
            <person name="Pawlowska T.E."/>
        </authorList>
    </citation>
    <scope>NUCLEOTIDE SEQUENCE [LARGE SCALE GENOMIC DNA]</scope>
    <source>
        <strain evidence="1">ATCC 52814</strain>
    </source>
</reference>
<dbReference type="EMBL" id="KV922114">
    <property type="protein sequence ID" value="ORE01607.1"/>
    <property type="molecule type" value="Genomic_DNA"/>
</dbReference>
<name>A0A1X0QPE8_RHIZD</name>